<name>A0ABS6EQG6_9FIRM</name>
<evidence type="ECO:0000313" key="3">
    <source>
        <dbReference type="Proteomes" id="UP000783588"/>
    </source>
</evidence>
<protein>
    <recommendedName>
        <fullName evidence="4">Spore cortex biosynthesis protein YabQ</fullName>
    </recommendedName>
</protein>
<feature type="transmembrane region" description="Helical" evidence="1">
    <location>
        <begin position="48"/>
        <end position="69"/>
    </location>
</feature>
<evidence type="ECO:0008006" key="4">
    <source>
        <dbReference type="Google" id="ProtNLM"/>
    </source>
</evidence>
<feature type="transmembrane region" description="Helical" evidence="1">
    <location>
        <begin position="75"/>
        <end position="91"/>
    </location>
</feature>
<keyword evidence="3" id="KW-1185">Reference proteome</keyword>
<keyword evidence="1" id="KW-0472">Membrane</keyword>
<keyword evidence="1" id="KW-0812">Transmembrane</keyword>
<organism evidence="2 3">
    <name type="scientific">Butyricicoccus intestinisimiae</name>
    <dbReference type="NCBI Taxonomy" id="2841509"/>
    <lineage>
        <taxon>Bacteria</taxon>
        <taxon>Bacillati</taxon>
        <taxon>Bacillota</taxon>
        <taxon>Clostridia</taxon>
        <taxon>Eubacteriales</taxon>
        <taxon>Butyricicoccaceae</taxon>
        <taxon>Butyricicoccus</taxon>
    </lineage>
</organism>
<proteinExistence type="predicted"/>
<dbReference type="RefSeq" id="WP_216469080.1">
    <property type="nucleotide sequence ID" value="NZ_JAHLQI010000001.1"/>
</dbReference>
<comment type="caution">
    <text evidence="2">The sequence shown here is derived from an EMBL/GenBank/DDBJ whole genome shotgun (WGS) entry which is preliminary data.</text>
</comment>
<feature type="transmembrane region" description="Helical" evidence="1">
    <location>
        <begin position="16"/>
        <end position="36"/>
    </location>
</feature>
<evidence type="ECO:0000256" key="1">
    <source>
        <dbReference type="SAM" id="Phobius"/>
    </source>
</evidence>
<sequence>MSGAEESVVCAQLNGIFAACACGLVLGVLYDVCWLLRQRRRGAGLTFLLDVLFSMACCAVLFVLSVGIFQQRMRGFLPIVMAIGGIFWELTGGRGVRRFYKWAHTRLAARKFAKKP</sequence>
<dbReference type="Proteomes" id="UP000783588">
    <property type="component" value="Unassembled WGS sequence"/>
</dbReference>
<dbReference type="EMBL" id="JAHLQI010000001">
    <property type="protein sequence ID" value="MBU5489487.1"/>
    <property type="molecule type" value="Genomic_DNA"/>
</dbReference>
<accession>A0ABS6EQG6</accession>
<reference evidence="2 3" key="1">
    <citation type="submission" date="2021-06" db="EMBL/GenBank/DDBJ databases">
        <authorList>
            <person name="Sun Q."/>
            <person name="Li D."/>
        </authorList>
    </citation>
    <scope>NUCLEOTIDE SEQUENCE [LARGE SCALE GENOMIC DNA]</scope>
    <source>
        <strain evidence="2 3">MSJd-7</strain>
    </source>
</reference>
<keyword evidence="1" id="KW-1133">Transmembrane helix</keyword>
<dbReference type="Pfam" id="PF09578">
    <property type="entry name" value="Spore_YabQ"/>
    <property type="match status" value="1"/>
</dbReference>
<gene>
    <name evidence="2" type="ORF">KQI75_02395</name>
</gene>
<evidence type="ECO:0000313" key="2">
    <source>
        <dbReference type="EMBL" id="MBU5489487.1"/>
    </source>
</evidence>
<dbReference type="NCBIfam" id="TIGR02893">
    <property type="entry name" value="spore_yabQ"/>
    <property type="match status" value="1"/>
</dbReference>
<dbReference type="InterPro" id="IPR019074">
    <property type="entry name" value="YabQ"/>
</dbReference>